<dbReference type="AlphaFoldDB" id="A0A1C7GWT9"/>
<evidence type="ECO:0000256" key="1">
    <source>
        <dbReference type="SAM" id="SignalP"/>
    </source>
</evidence>
<keyword evidence="4" id="KW-0378">Hydrolase</keyword>
<evidence type="ECO:0000313" key="5">
    <source>
        <dbReference type="Proteomes" id="UP000092631"/>
    </source>
</evidence>
<dbReference type="InterPro" id="IPR005135">
    <property type="entry name" value="Endo/exonuclease/phosphatase"/>
</dbReference>
<keyword evidence="4" id="KW-0269">Exonuclease</keyword>
<dbReference type="GeneID" id="82185630"/>
<accession>A0A4S2D487</accession>
<evidence type="ECO:0000313" key="3">
    <source>
        <dbReference type="EMBL" id="ANU56251.1"/>
    </source>
</evidence>
<keyword evidence="4" id="KW-0540">Nuclease</keyword>
<dbReference type="GO" id="GO:0004519">
    <property type="term" value="F:endonuclease activity"/>
    <property type="evidence" value="ECO:0007669"/>
    <property type="project" value="UniProtKB-KW"/>
</dbReference>
<dbReference type="KEGG" id="bcae:A4V03_00595"/>
<dbReference type="Pfam" id="PF03372">
    <property type="entry name" value="Exo_endo_phos"/>
    <property type="match status" value="1"/>
</dbReference>
<dbReference type="Proteomes" id="UP000092631">
    <property type="component" value="Chromosome"/>
</dbReference>
<dbReference type="Gene3D" id="3.60.10.10">
    <property type="entry name" value="Endonuclease/exonuclease/phosphatase"/>
    <property type="match status" value="1"/>
</dbReference>
<keyword evidence="4" id="KW-0255">Endonuclease</keyword>
<reference evidence="5" key="1">
    <citation type="submission" date="2016-04" db="EMBL/GenBank/DDBJ databases">
        <title>Complete Genome Sequences of Twelve Strains of a Stable Defined Moderately Diverse Mouse Microbiota 2 (sDMDMm2).</title>
        <authorList>
            <person name="Uchimura Y."/>
            <person name="Wyss M."/>
            <person name="Brugiroux S."/>
            <person name="Limenitakis J.P."/>
            <person name="Stecher B."/>
            <person name="McCoy K.D."/>
            <person name="Macpherson A.J."/>
        </authorList>
    </citation>
    <scope>NUCLEOTIDE SEQUENCE [LARGE SCALE GENOMIC DNA]</scope>
    <source>
        <strain evidence="5">I48</strain>
    </source>
</reference>
<dbReference type="Proteomes" id="UP000309566">
    <property type="component" value="Unassembled WGS sequence"/>
</dbReference>
<dbReference type="SUPFAM" id="SSF56219">
    <property type="entry name" value="DNase I-like"/>
    <property type="match status" value="1"/>
</dbReference>
<dbReference type="OrthoDB" id="9778989at2"/>
<dbReference type="InterPro" id="IPR036691">
    <property type="entry name" value="Endo/exonu/phosph_ase_sf"/>
</dbReference>
<proteinExistence type="predicted"/>
<reference evidence="3" key="2">
    <citation type="submission" date="2017-04" db="EMBL/GenBank/DDBJ databases">
        <title>Complete Genome Sequences of Twelve Strains of a Stable Defined Moderately Diverse Mouse Microbiota 2 (sDMDMm2).</title>
        <authorList>
            <person name="Uchimura Y."/>
            <person name="Wyss M."/>
            <person name="Brugiroux S."/>
            <person name="Limenitakis J.P."/>
            <person name="Stecher B."/>
            <person name="McCoy K.D."/>
            <person name="Macpherson A.J."/>
        </authorList>
    </citation>
    <scope>NUCLEOTIDE SEQUENCE</scope>
    <source>
        <strain evidence="3">I48</strain>
    </source>
</reference>
<dbReference type="RefSeq" id="WP_065537550.1">
    <property type="nucleotide sequence ID" value="NZ_CAPDLJ010000058.1"/>
</dbReference>
<accession>A0A1C7GWT9</accession>
<evidence type="ECO:0000313" key="4">
    <source>
        <dbReference type="EMBL" id="TGY36076.1"/>
    </source>
</evidence>
<evidence type="ECO:0000313" key="6">
    <source>
        <dbReference type="Proteomes" id="UP000309566"/>
    </source>
</evidence>
<organism evidence="3 5">
    <name type="scientific">Bacteroides caecimuris</name>
    <dbReference type="NCBI Taxonomy" id="1796613"/>
    <lineage>
        <taxon>Bacteria</taxon>
        <taxon>Pseudomonadati</taxon>
        <taxon>Bacteroidota</taxon>
        <taxon>Bacteroidia</taxon>
        <taxon>Bacteroidales</taxon>
        <taxon>Bacteroidaceae</taxon>
        <taxon>Bacteroides</taxon>
    </lineage>
</organism>
<evidence type="ECO:0000259" key="2">
    <source>
        <dbReference type="Pfam" id="PF03372"/>
    </source>
</evidence>
<dbReference type="EMBL" id="SRYX01000027">
    <property type="protein sequence ID" value="TGY36076.1"/>
    <property type="molecule type" value="Genomic_DNA"/>
</dbReference>
<dbReference type="GO" id="GO:0004527">
    <property type="term" value="F:exonuclease activity"/>
    <property type="evidence" value="ECO:0007669"/>
    <property type="project" value="UniProtKB-KW"/>
</dbReference>
<name>A0A1C7GWT9_9BACE</name>
<feature type="signal peptide" evidence="1">
    <location>
        <begin position="1"/>
        <end position="24"/>
    </location>
</feature>
<reference evidence="4 6" key="3">
    <citation type="submission" date="2019-04" db="EMBL/GenBank/DDBJ databases">
        <title>Microbes associate with the intestines of laboratory mice.</title>
        <authorList>
            <person name="Navarre W."/>
            <person name="Wong E."/>
            <person name="Huang K."/>
            <person name="Tropini C."/>
            <person name="Ng K."/>
            <person name="Yu B."/>
        </authorList>
    </citation>
    <scope>NUCLEOTIDE SEQUENCE [LARGE SCALE GENOMIC DNA]</scope>
    <source>
        <strain evidence="4 6">NM63_1-25</strain>
    </source>
</reference>
<gene>
    <name evidence="3" type="ORF">A4V03_00595</name>
    <name evidence="4" type="ORF">E5353_08855</name>
</gene>
<dbReference type="EMBL" id="CP015401">
    <property type="protein sequence ID" value="ANU56251.1"/>
    <property type="molecule type" value="Genomic_DNA"/>
</dbReference>
<keyword evidence="5" id="KW-1185">Reference proteome</keyword>
<sequence>MNKFCKIFYAAMALVMVICHSSCNDEEELPTGELELDSGSSVTTETLKVVSYNILEGMKLDKDNNYDNFVAWVSEQAPDILAIEETNGFTKETLTALANRWGHSHAEICKETGYPVSLTSKYPIEVISRIRKGVSHGGIHAQIKGINILVLHLYPQSYAPSGSTAANGDAYRLEEIQTYLDNTVRKYPDEKYWLMMGDFNSASPLDKNDLASGSNINYQVHQTILDSGYRDPIREMNVNFVRSCPTVYGGWTGPTGSYKGSRIDFIYASGEAMRNMLNAQILMDDFTDNYSDHYPVTVTCRIYNK</sequence>
<feature type="domain" description="Endonuclease/exonuclease/phosphatase" evidence="2">
    <location>
        <begin position="51"/>
        <end position="272"/>
    </location>
</feature>
<keyword evidence="1" id="KW-0732">Signal</keyword>
<protein>
    <submittedName>
        <fullName evidence="4">Endonuclease/exonuclease/phosphatase family protein</fullName>
    </submittedName>
</protein>
<feature type="chain" id="PRO_5041526106" evidence="1">
    <location>
        <begin position="25"/>
        <end position="305"/>
    </location>
</feature>